<organism evidence="2 3">
    <name type="scientific">Coccomyxa subellipsoidea</name>
    <dbReference type="NCBI Taxonomy" id="248742"/>
    <lineage>
        <taxon>Eukaryota</taxon>
        <taxon>Viridiplantae</taxon>
        <taxon>Chlorophyta</taxon>
        <taxon>core chlorophytes</taxon>
        <taxon>Trebouxiophyceae</taxon>
        <taxon>Trebouxiophyceae incertae sedis</taxon>
        <taxon>Coccomyxaceae</taxon>
        <taxon>Coccomyxa</taxon>
    </lineage>
</organism>
<reference evidence="2 3" key="1">
    <citation type="journal article" date="2024" name="Nat. Commun.">
        <title>Phylogenomics reveals the evolutionary origins of lichenization in chlorophyte algae.</title>
        <authorList>
            <person name="Puginier C."/>
            <person name="Libourel C."/>
            <person name="Otte J."/>
            <person name="Skaloud P."/>
            <person name="Haon M."/>
            <person name="Grisel S."/>
            <person name="Petersen M."/>
            <person name="Berrin J.G."/>
            <person name="Delaux P.M."/>
            <person name="Dal Grande F."/>
            <person name="Keller J."/>
        </authorList>
    </citation>
    <scope>NUCLEOTIDE SEQUENCE [LARGE SCALE GENOMIC DNA]</scope>
    <source>
        <strain evidence="2 3">SAG 216-7</strain>
    </source>
</reference>
<sequence length="421" mass="46185">MVESTSVRAQTSPGSGRIFCARRTTSRVQRLTVLFIQDRQRRRADSADRGSEPQRPEEGHYVHRYHTMEEIDSGRRSLDLDPSSLKELRCSSSASLDMDWEKFTASVDVLEGCRATTMPAEASRPVLNSICTDNTTRNLPQDIAVRSRSADRLQINLAEYRKGYHYTVEVLRPAPDQENMTPRRVLDQQGSNDFAAYLQETAGSPMLSPDLYLASSPFAAHTRQPFDDRASCRSRLSDYGYDTQSEDGDYGDEEGRGYDGAAPDQDAQGTKRPAEPFEDCGFWAEVGASESQESPANSQGTSTETHFEFAPPGPVKWEVNEWDSASDRGKRHCAPSATRKELFPSLAADRASDGVPSFSGSPDPAAERASGGSLFPGAPDLAAEHVSGGVAFFPDVPDLANLDRLRSPGPPPAVLLPWDME</sequence>
<evidence type="ECO:0000313" key="3">
    <source>
        <dbReference type="Proteomes" id="UP001491310"/>
    </source>
</evidence>
<evidence type="ECO:0000256" key="1">
    <source>
        <dbReference type="SAM" id="MobiDB-lite"/>
    </source>
</evidence>
<feature type="compositionally biased region" description="Polar residues" evidence="1">
    <location>
        <begin position="289"/>
        <end position="304"/>
    </location>
</feature>
<protein>
    <submittedName>
        <fullName evidence="2">Uncharacterized protein</fullName>
    </submittedName>
</protein>
<keyword evidence="3" id="KW-1185">Reference proteome</keyword>
<dbReference type="EMBL" id="JALJOT010000005">
    <property type="protein sequence ID" value="KAK9914811.1"/>
    <property type="molecule type" value="Genomic_DNA"/>
</dbReference>
<evidence type="ECO:0000313" key="2">
    <source>
        <dbReference type="EMBL" id="KAK9914811.1"/>
    </source>
</evidence>
<comment type="caution">
    <text evidence="2">The sequence shown here is derived from an EMBL/GenBank/DDBJ whole genome shotgun (WGS) entry which is preliminary data.</text>
</comment>
<feature type="region of interest" description="Disordered" evidence="1">
    <location>
        <begin position="344"/>
        <end position="381"/>
    </location>
</feature>
<feature type="region of interest" description="Disordered" evidence="1">
    <location>
        <begin position="238"/>
        <end position="276"/>
    </location>
</feature>
<name>A0ABR2YT05_9CHLO</name>
<accession>A0ABR2YT05</accession>
<dbReference type="Proteomes" id="UP001491310">
    <property type="component" value="Unassembled WGS sequence"/>
</dbReference>
<feature type="compositionally biased region" description="Basic and acidic residues" evidence="1">
    <location>
        <begin position="43"/>
        <end position="60"/>
    </location>
</feature>
<proteinExistence type="predicted"/>
<gene>
    <name evidence="2" type="ORF">WJX75_000866</name>
</gene>
<feature type="region of interest" description="Disordered" evidence="1">
    <location>
        <begin position="400"/>
        <end position="421"/>
    </location>
</feature>
<feature type="region of interest" description="Disordered" evidence="1">
    <location>
        <begin position="39"/>
        <end position="60"/>
    </location>
</feature>
<feature type="region of interest" description="Disordered" evidence="1">
    <location>
        <begin position="288"/>
        <end position="315"/>
    </location>
</feature>